<sequence length="279" mass="30165">MKTFSRAAGVALLAILALQGCAINPSVSAGSSIEEFARGLNGKRYMLDVSGGSSWVPSMSGAPVAPNDFPKGFVVALAPAEEHCRRGGGTPSFAAIDAPFPRGRLPVHLLCAREAKTLWLFELQYVDAEFSSNRTHWIATVLTRTLPTEQADVRLRELDARAEAADKAAAAQRARQATLEQERQQRARAQEAEAQRLAAEWPARVAAFQANLKAGDRFQWASAPGGGGPYVGMVVRIEGVMAFVQFDNLTISGQSTRYLPKGELEPFDGPTPAWRRSID</sequence>
<evidence type="ECO:0000256" key="2">
    <source>
        <dbReference type="SAM" id="SignalP"/>
    </source>
</evidence>
<dbReference type="PROSITE" id="PS51257">
    <property type="entry name" value="PROKAR_LIPOPROTEIN"/>
    <property type="match status" value="1"/>
</dbReference>
<feature type="chain" id="PRO_5018783856" evidence="2">
    <location>
        <begin position="23"/>
        <end position="279"/>
    </location>
</feature>
<protein>
    <submittedName>
        <fullName evidence="3">Uncharacterized protein</fullName>
    </submittedName>
</protein>
<accession>A0A3S2WPR8</accession>
<feature type="coiled-coil region" evidence="1">
    <location>
        <begin position="155"/>
        <end position="200"/>
    </location>
</feature>
<reference evidence="3 4" key="1">
    <citation type="submission" date="2019-01" db="EMBL/GenBank/DDBJ databases">
        <authorList>
            <person name="Chen W.-M."/>
        </authorList>
    </citation>
    <scope>NUCLEOTIDE SEQUENCE [LARGE SCALE GENOMIC DNA]</scope>
    <source>
        <strain evidence="3 4">ICH-3</strain>
    </source>
</reference>
<comment type="caution">
    <text evidence="3">The sequence shown here is derived from an EMBL/GenBank/DDBJ whole genome shotgun (WGS) entry which is preliminary data.</text>
</comment>
<dbReference type="RefSeq" id="WP_128201513.1">
    <property type="nucleotide sequence ID" value="NZ_SACT01000014.1"/>
</dbReference>
<evidence type="ECO:0000256" key="1">
    <source>
        <dbReference type="SAM" id="Coils"/>
    </source>
</evidence>
<dbReference type="Proteomes" id="UP000288178">
    <property type="component" value="Unassembled WGS sequence"/>
</dbReference>
<keyword evidence="1" id="KW-0175">Coiled coil</keyword>
<evidence type="ECO:0000313" key="4">
    <source>
        <dbReference type="Proteomes" id="UP000288178"/>
    </source>
</evidence>
<keyword evidence="4" id="KW-1185">Reference proteome</keyword>
<name>A0A3S2WPR8_9BURK</name>
<dbReference type="EMBL" id="SACT01000014">
    <property type="protein sequence ID" value="RVT47685.1"/>
    <property type="molecule type" value="Genomic_DNA"/>
</dbReference>
<feature type="signal peptide" evidence="2">
    <location>
        <begin position="1"/>
        <end position="22"/>
    </location>
</feature>
<proteinExistence type="predicted"/>
<evidence type="ECO:0000313" key="3">
    <source>
        <dbReference type="EMBL" id="RVT47685.1"/>
    </source>
</evidence>
<dbReference type="AlphaFoldDB" id="A0A3S2WPR8"/>
<gene>
    <name evidence="3" type="ORF">ENE75_24005</name>
</gene>
<dbReference type="OrthoDB" id="9849452at2"/>
<organism evidence="3 4">
    <name type="scientific">Rubrivivax albus</name>
    <dbReference type="NCBI Taxonomy" id="2499835"/>
    <lineage>
        <taxon>Bacteria</taxon>
        <taxon>Pseudomonadati</taxon>
        <taxon>Pseudomonadota</taxon>
        <taxon>Betaproteobacteria</taxon>
        <taxon>Burkholderiales</taxon>
        <taxon>Sphaerotilaceae</taxon>
        <taxon>Rubrivivax</taxon>
    </lineage>
</organism>
<keyword evidence="2" id="KW-0732">Signal</keyword>